<name>A0A915HUM8_ROMCU</name>
<keyword evidence="1" id="KW-1185">Reference proteome</keyword>
<evidence type="ECO:0000313" key="2">
    <source>
        <dbReference type="WBParaSite" id="nRc.2.0.1.t05075-RA"/>
    </source>
</evidence>
<protein>
    <submittedName>
        <fullName evidence="2">Uncharacterized protein</fullName>
    </submittedName>
</protein>
<dbReference type="WBParaSite" id="nRc.2.0.1.t05075-RA">
    <property type="protein sequence ID" value="nRc.2.0.1.t05075-RA"/>
    <property type="gene ID" value="nRc.2.0.1.g05075"/>
</dbReference>
<proteinExistence type="predicted"/>
<accession>A0A915HUM8</accession>
<organism evidence="1 2">
    <name type="scientific">Romanomermis culicivorax</name>
    <name type="common">Nematode worm</name>
    <dbReference type="NCBI Taxonomy" id="13658"/>
    <lineage>
        <taxon>Eukaryota</taxon>
        <taxon>Metazoa</taxon>
        <taxon>Ecdysozoa</taxon>
        <taxon>Nematoda</taxon>
        <taxon>Enoplea</taxon>
        <taxon>Dorylaimia</taxon>
        <taxon>Mermithida</taxon>
        <taxon>Mermithoidea</taxon>
        <taxon>Mermithidae</taxon>
        <taxon>Romanomermis</taxon>
    </lineage>
</organism>
<sequence length="83" mass="9559">MPQERLPQKSSTIWLAIERSPTRLANLASHMVGMGPQDLIVQTKNIEEAGRSTKKLPSSTRKSFVQSNNYTRQFYYEIIYVLN</sequence>
<reference evidence="2" key="1">
    <citation type="submission" date="2022-11" db="UniProtKB">
        <authorList>
            <consortium name="WormBaseParasite"/>
        </authorList>
    </citation>
    <scope>IDENTIFICATION</scope>
</reference>
<dbReference type="Proteomes" id="UP000887565">
    <property type="component" value="Unplaced"/>
</dbReference>
<dbReference type="AlphaFoldDB" id="A0A915HUM8"/>
<evidence type="ECO:0000313" key="1">
    <source>
        <dbReference type="Proteomes" id="UP000887565"/>
    </source>
</evidence>